<evidence type="ECO:0000313" key="7">
    <source>
        <dbReference type="Proteomes" id="UP000770661"/>
    </source>
</evidence>
<dbReference type="InterPro" id="IPR013823">
    <property type="entry name" value="Ribosomal_bL12_C"/>
</dbReference>
<protein>
    <submittedName>
        <fullName evidence="6">39S ribosomal protein L12, mitochondrial</fullName>
    </submittedName>
</protein>
<dbReference type="InterPro" id="IPR014719">
    <property type="entry name" value="Ribosomal_bL12_C/ClpS-like"/>
</dbReference>
<organism evidence="6 7">
    <name type="scientific">Chionoecetes opilio</name>
    <name type="common">Atlantic snow crab</name>
    <name type="synonym">Cancer opilio</name>
    <dbReference type="NCBI Taxonomy" id="41210"/>
    <lineage>
        <taxon>Eukaryota</taxon>
        <taxon>Metazoa</taxon>
        <taxon>Ecdysozoa</taxon>
        <taxon>Arthropoda</taxon>
        <taxon>Crustacea</taxon>
        <taxon>Multicrustacea</taxon>
        <taxon>Malacostraca</taxon>
        <taxon>Eumalacostraca</taxon>
        <taxon>Eucarida</taxon>
        <taxon>Decapoda</taxon>
        <taxon>Pleocyemata</taxon>
        <taxon>Brachyura</taxon>
        <taxon>Eubrachyura</taxon>
        <taxon>Majoidea</taxon>
        <taxon>Majidae</taxon>
        <taxon>Chionoecetes</taxon>
    </lineage>
</organism>
<keyword evidence="7" id="KW-1185">Reference proteome</keyword>
<dbReference type="EMBL" id="JACEEZ010020045">
    <property type="protein sequence ID" value="KAG0715065.1"/>
    <property type="molecule type" value="Genomic_DNA"/>
</dbReference>
<dbReference type="SUPFAM" id="SSF54736">
    <property type="entry name" value="ClpS-like"/>
    <property type="match status" value="1"/>
</dbReference>
<evidence type="ECO:0000256" key="3">
    <source>
        <dbReference type="ARBA" id="ARBA00023274"/>
    </source>
</evidence>
<sequence>MVYPEKIQNIVLDVSKLTLLEVADLNELLRKTLNIPDAPVMAFGAAMGSPAAAKEEEEEEEVAAPAKVQTNFTLKMNKFDATKKVPLIKEVKAKLEGFNLVQQRSLWRAAVCGESDIPKDEAEALLEAFKAVGAECVIE</sequence>
<dbReference type="Proteomes" id="UP000770661">
    <property type="component" value="Unassembled WGS sequence"/>
</dbReference>
<keyword evidence="3" id="KW-0687">Ribonucleoprotein</keyword>
<dbReference type="OrthoDB" id="250175at2759"/>
<gene>
    <name evidence="6" type="primary">MRPL12</name>
    <name evidence="6" type="ORF">GWK47_012773</name>
</gene>
<dbReference type="Pfam" id="PF16320">
    <property type="entry name" value="Ribosomal_L12_N"/>
    <property type="match status" value="1"/>
</dbReference>
<dbReference type="GO" id="GO:0003735">
    <property type="term" value="F:structural constituent of ribosome"/>
    <property type="evidence" value="ECO:0007669"/>
    <property type="project" value="InterPro"/>
</dbReference>
<comment type="caution">
    <text evidence="6">The sequence shown here is derived from an EMBL/GenBank/DDBJ whole genome shotgun (WGS) entry which is preliminary data.</text>
</comment>
<dbReference type="GO" id="GO:0006412">
    <property type="term" value="P:translation"/>
    <property type="evidence" value="ECO:0007669"/>
    <property type="project" value="InterPro"/>
</dbReference>
<dbReference type="PANTHER" id="PTHR45987">
    <property type="entry name" value="39S RIBOSOMAL PROTEIN L12"/>
    <property type="match status" value="1"/>
</dbReference>
<dbReference type="Gene3D" id="3.30.1390.10">
    <property type="match status" value="1"/>
</dbReference>
<feature type="domain" description="Large ribosomal subunit protein bL12 oligomerization" evidence="5">
    <location>
        <begin position="6"/>
        <end position="53"/>
    </location>
</feature>
<reference evidence="6" key="1">
    <citation type="submission" date="2020-07" db="EMBL/GenBank/DDBJ databases">
        <title>The High-quality genome of the commercially important snow crab, Chionoecetes opilio.</title>
        <authorList>
            <person name="Jeong J.-H."/>
            <person name="Ryu S."/>
        </authorList>
    </citation>
    <scope>NUCLEOTIDE SEQUENCE</scope>
    <source>
        <strain evidence="6">MADBK_172401_WGS</strain>
        <tissue evidence="6">Digestive gland</tissue>
    </source>
</reference>
<evidence type="ECO:0000256" key="2">
    <source>
        <dbReference type="ARBA" id="ARBA00022980"/>
    </source>
</evidence>
<dbReference type="GO" id="GO:0005762">
    <property type="term" value="C:mitochondrial large ribosomal subunit"/>
    <property type="evidence" value="ECO:0007669"/>
    <property type="project" value="TreeGrafter"/>
</dbReference>
<evidence type="ECO:0000259" key="5">
    <source>
        <dbReference type="Pfam" id="PF16320"/>
    </source>
</evidence>
<evidence type="ECO:0000259" key="4">
    <source>
        <dbReference type="Pfam" id="PF00542"/>
    </source>
</evidence>
<dbReference type="Gene3D" id="1.20.5.710">
    <property type="entry name" value="Single helix bin"/>
    <property type="match status" value="1"/>
</dbReference>
<proteinExistence type="inferred from homology"/>
<dbReference type="InterPro" id="IPR008932">
    <property type="entry name" value="Ribosomal_bL12_oligo"/>
</dbReference>
<evidence type="ECO:0000256" key="1">
    <source>
        <dbReference type="ARBA" id="ARBA00007197"/>
    </source>
</evidence>
<dbReference type="PANTHER" id="PTHR45987:SF4">
    <property type="entry name" value="LARGE RIBOSOMAL SUBUNIT PROTEIN BL12M"/>
    <property type="match status" value="1"/>
</dbReference>
<dbReference type="Pfam" id="PF00542">
    <property type="entry name" value="Ribosomal_L12"/>
    <property type="match status" value="1"/>
</dbReference>
<evidence type="ECO:0000313" key="6">
    <source>
        <dbReference type="EMBL" id="KAG0715065.1"/>
    </source>
</evidence>
<dbReference type="SUPFAM" id="SSF48300">
    <property type="entry name" value="Ribosomal protein L7/12, oligomerisation (N-terminal) domain"/>
    <property type="match status" value="1"/>
</dbReference>
<accession>A0A8J5CLN5</accession>
<comment type="similarity">
    <text evidence="1">Belongs to the bacterial ribosomal protein bL12 family.</text>
</comment>
<name>A0A8J5CLN5_CHIOP</name>
<feature type="domain" description="Large ribosomal subunit protein bL12 C-terminal" evidence="4">
    <location>
        <begin position="72"/>
        <end position="138"/>
    </location>
</feature>
<keyword evidence="2 6" id="KW-0689">Ribosomal protein</keyword>
<dbReference type="GO" id="GO:0003729">
    <property type="term" value="F:mRNA binding"/>
    <property type="evidence" value="ECO:0007669"/>
    <property type="project" value="TreeGrafter"/>
</dbReference>
<dbReference type="AlphaFoldDB" id="A0A8J5CLN5"/>
<dbReference type="InterPro" id="IPR000206">
    <property type="entry name" value="Ribosomal_bL12"/>
</dbReference>
<dbReference type="InterPro" id="IPR036235">
    <property type="entry name" value="Ribosomal_bL12_oligo_N_sf"/>
</dbReference>